<feature type="chain" id="PRO_5026974540" description="Lipoprotein" evidence="1">
    <location>
        <begin position="26"/>
        <end position="146"/>
    </location>
</feature>
<evidence type="ECO:0000313" key="2">
    <source>
        <dbReference type="EMBL" id="MSU92163.1"/>
    </source>
</evidence>
<keyword evidence="3" id="KW-1185">Reference proteome</keyword>
<accession>A0A6L5Z6I3</accession>
<dbReference type="EMBL" id="WIND01000050">
    <property type="protein sequence ID" value="MSU92163.1"/>
    <property type="molecule type" value="Genomic_DNA"/>
</dbReference>
<keyword evidence="1" id="KW-0732">Signal</keyword>
<feature type="signal peptide" evidence="1">
    <location>
        <begin position="1"/>
        <end position="25"/>
    </location>
</feature>
<organism evidence="2 3">
    <name type="scientific">Halovulum marinum</name>
    <dbReference type="NCBI Taxonomy" id="2662447"/>
    <lineage>
        <taxon>Bacteria</taxon>
        <taxon>Pseudomonadati</taxon>
        <taxon>Pseudomonadota</taxon>
        <taxon>Alphaproteobacteria</taxon>
        <taxon>Rhodobacterales</taxon>
        <taxon>Paracoccaceae</taxon>
        <taxon>Halovulum</taxon>
    </lineage>
</organism>
<dbReference type="RefSeq" id="WP_154449675.1">
    <property type="nucleotide sequence ID" value="NZ_WIND01000050.1"/>
</dbReference>
<comment type="caution">
    <text evidence="2">The sequence shown here is derived from an EMBL/GenBank/DDBJ whole genome shotgun (WGS) entry which is preliminary data.</text>
</comment>
<evidence type="ECO:0008006" key="4">
    <source>
        <dbReference type="Google" id="ProtNLM"/>
    </source>
</evidence>
<gene>
    <name evidence="2" type="ORF">GE300_21755</name>
</gene>
<reference evidence="2 3" key="1">
    <citation type="submission" date="2019-10" db="EMBL/GenBank/DDBJ databases">
        <title>Cognatihalovulum marinum gen. nov. sp. nov., a new member of the family Rhodobacteraceae isolated from deep seawater of the Northwest Indian Ocean.</title>
        <authorList>
            <person name="Ruan C."/>
            <person name="Wang J."/>
            <person name="Zheng X."/>
            <person name="Song L."/>
            <person name="Zhu Y."/>
            <person name="Huang Y."/>
            <person name="Lu Z."/>
            <person name="Du W."/>
            <person name="Huang L."/>
            <person name="Dai X."/>
        </authorList>
    </citation>
    <scope>NUCLEOTIDE SEQUENCE [LARGE SCALE GENOMIC DNA]</scope>
    <source>
        <strain evidence="2 3">2CG4</strain>
    </source>
</reference>
<dbReference type="PROSITE" id="PS51257">
    <property type="entry name" value="PROKAR_LIPOPROTEIN"/>
    <property type="match status" value="1"/>
</dbReference>
<sequence>MRQIFRTLPVLLTVAACATPPVLQAPSQQPPVATTPFTYKANTPLVTRAYDINECELSGRGLPPNATQAEIADATAGTDPAQVASFVQRCLSNKGYTVTELPVCRQADFSRGTLVVRPNVQPPLDSIICLDPSQGGMLTTQPPASA</sequence>
<name>A0A6L5Z6I3_9RHOB</name>
<evidence type="ECO:0000313" key="3">
    <source>
        <dbReference type="Proteomes" id="UP000474957"/>
    </source>
</evidence>
<dbReference type="AlphaFoldDB" id="A0A6L5Z6I3"/>
<proteinExistence type="predicted"/>
<evidence type="ECO:0000256" key="1">
    <source>
        <dbReference type="SAM" id="SignalP"/>
    </source>
</evidence>
<protein>
    <recommendedName>
        <fullName evidence="4">Lipoprotein</fullName>
    </recommendedName>
</protein>
<dbReference type="Proteomes" id="UP000474957">
    <property type="component" value="Unassembled WGS sequence"/>
</dbReference>